<name>A0AAE0GP82_9CHLO</name>
<protein>
    <submittedName>
        <fullName evidence="1">Uncharacterized protein</fullName>
    </submittedName>
</protein>
<evidence type="ECO:0000313" key="1">
    <source>
        <dbReference type="EMBL" id="KAK3281498.1"/>
    </source>
</evidence>
<proteinExistence type="predicted"/>
<dbReference type="AlphaFoldDB" id="A0AAE0GP82"/>
<organism evidence="1 2">
    <name type="scientific">Cymbomonas tetramitiformis</name>
    <dbReference type="NCBI Taxonomy" id="36881"/>
    <lineage>
        <taxon>Eukaryota</taxon>
        <taxon>Viridiplantae</taxon>
        <taxon>Chlorophyta</taxon>
        <taxon>Pyramimonadophyceae</taxon>
        <taxon>Pyramimonadales</taxon>
        <taxon>Pyramimonadaceae</taxon>
        <taxon>Cymbomonas</taxon>
    </lineage>
</organism>
<accession>A0AAE0GP82</accession>
<evidence type="ECO:0000313" key="2">
    <source>
        <dbReference type="Proteomes" id="UP001190700"/>
    </source>
</evidence>
<comment type="caution">
    <text evidence="1">The sequence shown here is derived from an EMBL/GenBank/DDBJ whole genome shotgun (WGS) entry which is preliminary data.</text>
</comment>
<reference evidence="1 2" key="1">
    <citation type="journal article" date="2015" name="Genome Biol. Evol.">
        <title>Comparative Genomics of a Bacterivorous Green Alga Reveals Evolutionary Causalities and Consequences of Phago-Mixotrophic Mode of Nutrition.</title>
        <authorList>
            <person name="Burns J.A."/>
            <person name="Paasch A."/>
            <person name="Narechania A."/>
            <person name="Kim E."/>
        </authorList>
    </citation>
    <scope>NUCLEOTIDE SEQUENCE [LARGE SCALE GENOMIC DNA]</scope>
    <source>
        <strain evidence="1 2">PLY_AMNH</strain>
    </source>
</reference>
<dbReference type="Proteomes" id="UP001190700">
    <property type="component" value="Unassembled WGS sequence"/>
</dbReference>
<keyword evidence="2" id="KW-1185">Reference proteome</keyword>
<dbReference type="EMBL" id="LGRX02003818">
    <property type="protein sequence ID" value="KAK3281498.1"/>
    <property type="molecule type" value="Genomic_DNA"/>
</dbReference>
<gene>
    <name evidence="1" type="ORF">CYMTET_10706</name>
</gene>
<sequence length="153" mass="16328">MSKFVWSNDYRRGAPFCVRVQHVVFAQRPGLLHGGPGRALRDLVFCYHGQAIPKAEAGDLDNSPNAVAYRNAAGNPPASTATSRRMLGVHVTAGFVQPGPGISGRALLQAMRTESQNVAPNAMAATAELMVPERVAKPLTTGEADRTQKLSFS</sequence>